<feature type="signal peptide" evidence="1">
    <location>
        <begin position="1"/>
        <end position="22"/>
    </location>
</feature>
<dbReference type="PANTHER" id="PTHR31460:SF3">
    <property type="entry name" value="MESOCENTIN"/>
    <property type="match status" value="1"/>
</dbReference>
<keyword evidence="1" id="KW-0732">Signal</keyword>
<protein>
    <submittedName>
        <fullName evidence="2">Gluconolaconase</fullName>
    </submittedName>
</protein>
<dbReference type="Gene3D" id="2.120.10.30">
    <property type="entry name" value="TolB, C-terminal domain"/>
    <property type="match status" value="1"/>
</dbReference>
<dbReference type="Proteomes" id="UP000704467">
    <property type="component" value="Unassembled WGS sequence"/>
</dbReference>
<dbReference type="InterPro" id="IPR053224">
    <property type="entry name" value="Sensory_adhesion_molecule"/>
</dbReference>
<dbReference type="EMBL" id="JAAVLN010000002">
    <property type="protein sequence ID" value="NKC04343.1"/>
    <property type="molecule type" value="Genomic_DNA"/>
</dbReference>
<dbReference type="InterPro" id="IPR011042">
    <property type="entry name" value="6-blade_b-propeller_TolB-like"/>
</dbReference>
<dbReference type="SUPFAM" id="SSF63829">
    <property type="entry name" value="Calcium-dependent phosphotriesterase"/>
    <property type="match status" value="1"/>
</dbReference>
<name>A0ABX1DPD2_9HYPH</name>
<sequence length="338" mass="36174">MRNITWKSCLLLGLLLAGPTQAQDWSAISFAPGAQGGYPEGIAWNPTANAFMVSSLRGGQVGLVSPTGEYTKFSDDSALITTSGIVVDAARNRILVCNEDVGISSKSSDSTRTRVAQVVEFDLDTGAVRHVHDFSQLTSGPILANDLTIDRDGNIYVTDSFQPQIYKVDHATKAVSVLVRSERLMPADPAEAVGTKPHLNGIVYHPDGFLMASDYSRGLLWKVPLNDPEALVQVQLPQPLKGPDGLLLKSPTELVAVQSFPADDGSIAGDVTLLASSDSWVSAQIEAVVIPDGLDGPTTATLKDGEVWIVNSRFPRIFADPANADRTTEFSIVKVPFE</sequence>
<reference evidence="2 3" key="1">
    <citation type="submission" date="2020-03" db="EMBL/GenBank/DDBJ databases">
        <title>Whole genome sequencing of clinical and environmental type strains of Ochrobactrum.</title>
        <authorList>
            <person name="Dharne M."/>
        </authorList>
    </citation>
    <scope>NUCLEOTIDE SEQUENCE [LARGE SCALE GENOMIC DNA]</scope>
    <source>
        <strain evidence="2 3">CIP 109452</strain>
    </source>
</reference>
<evidence type="ECO:0000256" key="1">
    <source>
        <dbReference type="SAM" id="SignalP"/>
    </source>
</evidence>
<gene>
    <name evidence="2" type="ORF">HED55_17220</name>
</gene>
<dbReference type="PANTHER" id="PTHR31460">
    <property type="match status" value="1"/>
</dbReference>
<accession>A0ABX1DPD2</accession>
<evidence type="ECO:0000313" key="2">
    <source>
        <dbReference type="EMBL" id="NKC04343.1"/>
    </source>
</evidence>
<proteinExistence type="predicted"/>
<keyword evidence="3" id="KW-1185">Reference proteome</keyword>
<feature type="chain" id="PRO_5047425766" evidence="1">
    <location>
        <begin position="23"/>
        <end position="338"/>
    </location>
</feature>
<evidence type="ECO:0000313" key="3">
    <source>
        <dbReference type="Proteomes" id="UP000704467"/>
    </source>
</evidence>
<comment type="caution">
    <text evidence="2">The sequence shown here is derived from an EMBL/GenBank/DDBJ whole genome shotgun (WGS) entry which is preliminary data.</text>
</comment>
<organism evidence="2 3">
    <name type="scientific">Brucella haematophila</name>
    <dbReference type="NCBI Taxonomy" id="419474"/>
    <lineage>
        <taxon>Bacteria</taxon>
        <taxon>Pseudomonadati</taxon>
        <taxon>Pseudomonadota</taxon>
        <taxon>Alphaproteobacteria</taxon>
        <taxon>Hyphomicrobiales</taxon>
        <taxon>Brucellaceae</taxon>
        <taxon>Brucella/Ochrobactrum group</taxon>
        <taxon>Brucella</taxon>
    </lineage>
</organism>